<proteinExistence type="predicted"/>
<dbReference type="InterPro" id="IPR003597">
    <property type="entry name" value="Ig_C1-set"/>
</dbReference>
<dbReference type="SMART" id="SM00407">
    <property type="entry name" value="IGc1"/>
    <property type="match status" value="2"/>
</dbReference>
<sequence length="334" mass="36043">WSSRGPSVFPLVPCCTQTGNAPPDTSLACLVTGYFPAPVHIKWNSGQVTEEVKTFPEVTMSDGLLTQSSLLINPASSRQGNTYQCEVRHEGTAKWAEMAPKPHAGPSVPGKTSASCLLPQPTQPNPNLTALLPHPYPTQENKDNSPLPAKAQLCSHKDSKQTQCSSEHRVPATRGPSSVQLAGWGAPPLFPLVTFPASFLGLLPDPHLEISPQVLSSALMCGSTMPPQVHLLVPSCEDSSTESQLELVCLLLSFKLDKADVKWLVNGKERSPPTPAFSSAKGTDGFYMGQSRMNVTRESWEKGDIYTCQVTDPAVRKELSMRNTSKCLGEGLRP</sequence>
<dbReference type="InterPro" id="IPR007110">
    <property type="entry name" value="Ig-like_dom"/>
</dbReference>
<dbReference type="PROSITE" id="PS00290">
    <property type="entry name" value="IG_MHC"/>
    <property type="match status" value="1"/>
</dbReference>
<dbReference type="InterPro" id="IPR036179">
    <property type="entry name" value="Ig-like_dom_sf"/>
</dbReference>
<dbReference type="SUPFAM" id="SSF48726">
    <property type="entry name" value="Immunoglobulin"/>
    <property type="match status" value="2"/>
</dbReference>
<dbReference type="Gene3D" id="2.60.40.10">
    <property type="entry name" value="Immunoglobulins"/>
    <property type="match status" value="2"/>
</dbReference>
<accession>A0A8C3TC44</accession>
<evidence type="ECO:0000256" key="1">
    <source>
        <dbReference type="ARBA" id="ARBA00023319"/>
    </source>
</evidence>
<dbReference type="Proteomes" id="UP000694403">
    <property type="component" value="Unplaced"/>
</dbReference>
<dbReference type="Pfam" id="PF07654">
    <property type="entry name" value="C1-set"/>
    <property type="match status" value="2"/>
</dbReference>
<dbReference type="PROSITE" id="PS50835">
    <property type="entry name" value="IG_LIKE"/>
    <property type="match status" value="2"/>
</dbReference>
<reference evidence="3" key="1">
    <citation type="submission" date="2025-08" db="UniProtKB">
        <authorList>
            <consortium name="Ensembl"/>
        </authorList>
    </citation>
    <scope>IDENTIFICATION</scope>
</reference>
<dbReference type="AlphaFoldDB" id="A0A8C3TC44"/>
<evidence type="ECO:0000313" key="4">
    <source>
        <dbReference type="Proteomes" id="UP000694403"/>
    </source>
</evidence>
<protein>
    <recommendedName>
        <fullName evidence="2">Ig-like domain-containing protein</fullName>
    </recommendedName>
</protein>
<dbReference type="InterPro" id="IPR050380">
    <property type="entry name" value="Immune_Resp_Modulators"/>
</dbReference>
<keyword evidence="1" id="KW-0393">Immunoglobulin domain</keyword>
<dbReference type="Ensembl" id="ENSCSRT00000027437.1">
    <property type="protein sequence ID" value="ENSCSRP00000026337.1"/>
    <property type="gene ID" value="ENSCSRG00000019502.1"/>
</dbReference>
<dbReference type="InterPro" id="IPR003006">
    <property type="entry name" value="Ig/MHC_CS"/>
</dbReference>
<evidence type="ECO:0000259" key="2">
    <source>
        <dbReference type="PROSITE" id="PS50835"/>
    </source>
</evidence>
<name>A0A8C3TC44_CHESE</name>
<reference evidence="3" key="2">
    <citation type="submission" date="2025-09" db="UniProtKB">
        <authorList>
            <consortium name="Ensembl"/>
        </authorList>
    </citation>
    <scope>IDENTIFICATION</scope>
</reference>
<dbReference type="InterPro" id="IPR013783">
    <property type="entry name" value="Ig-like_fold"/>
</dbReference>
<organism evidence="3 4">
    <name type="scientific">Chelydra serpentina</name>
    <name type="common">Snapping turtle</name>
    <name type="synonym">Testudo serpentina</name>
    <dbReference type="NCBI Taxonomy" id="8475"/>
    <lineage>
        <taxon>Eukaryota</taxon>
        <taxon>Metazoa</taxon>
        <taxon>Chordata</taxon>
        <taxon>Craniata</taxon>
        <taxon>Vertebrata</taxon>
        <taxon>Euteleostomi</taxon>
        <taxon>Archelosauria</taxon>
        <taxon>Testudinata</taxon>
        <taxon>Testudines</taxon>
        <taxon>Cryptodira</taxon>
        <taxon>Durocryptodira</taxon>
        <taxon>Americhelydia</taxon>
        <taxon>Chelydroidea</taxon>
        <taxon>Chelydridae</taxon>
        <taxon>Chelydra</taxon>
    </lineage>
</organism>
<feature type="domain" description="Ig-like" evidence="2">
    <location>
        <begin position="227"/>
        <end position="320"/>
    </location>
</feature>
<feature type="domain" description="Ig-like" evidence="2">
    <location>
        <begin position="6"/>
        <end position="99"/>
    </location>
</feature>
<dbReference type="PANTHER" id="PTHR23411">
    <property type="entry name" value="TAPASIN"/>
    <property type="match status" value="1"/>
</dbReference>
<keyword evidence="4" id="KW-1185">Reference proteome</keyword>
<evidence type="ECO:0000313" key="3">
    <source>
        <dbReference type="Ensembl" id="ENSCSRP00000026337.1"/>
    </source>
</evidence>